<keyword evidence="3 6" id="KW-0560">Oxidoreductase</keyword>
<evidence type="ECO:0000256" key="6">
    <source>
        <dbReference type="RuleBase" id="RU362067"/>
    </source>
</evidence>
<keyword evidence="6" id="KW-0285">Flavoprotein</keyword>
<evidence type="ECO:0000313" key="8">
    <source>
        <dbReference type="EMBL" id="KAA8650203.1"/>
    </source>
</evidence>
<evidence type="ECO:0000313" key="11">
    <source>
        <dbReference type="Proteomes" id="UP000324241"/>
    </source>
</evidence>
<proteinExistence type="inferred from homology"/>
<dbReference type="OrthoDB" id="5046242at2759"/>
<dbReference type="GeneID" id="54325586"/>
<reference evidence="9 10" key="1">
    <citation type="submission" date="2019-03" db="EMBL/GenBank/DDBJ databases">
        <title>The genome sequence of a newly discovered highly antifungal drug resistant Aspergillus species, Aspergillus tanneri NIH 1004.</title>
        <authorList>
            <person name="Mounaud S."/>
            <person name="Singh I."/>
            <person name="Joardar V."/>
            <person name="Pakala S."/>
            <person name="Pakala S."/>
            <person name="Venepally P."/>
            <person name="Hoover J."/>
            <person name="Nierman W."/>
            <person name="Chung J."/>
            <person name="Losada L."/>
        </authorList>
    </citation>
    <scope>NUCLEOTIDE SEQUENCE [LARGE SCALE GENOMIC DNA]</scope>
    <source>
        <strain evidence="9 10">NIH1004</strain>
    </source>
</reference>
<name>A0A4S3JP66_9EURO</name>
<comment type="catalytic activity">
    <reaction evidence="4">
        <text>a secondary aliphatic amine + O2 + H2O = a primary amine + an aldehyde + H2O2</text>
        <dbReference type="Rhea" id="RHEA:26414"/>
        <dbReference type="ChEBI" id="CHEBI:15377"/>
        <dbReference type="ChEBI" id="CHEBI:15379"/>
        <dbReference type="ChEBI" id="CHEBI:16240"/>
        <dbReference type="ChEBI" id="CHEBI:17478"/>
        <dbReference type="ChEBI" id="CHEBI:58855"/>
        <dbReference type="ChEBI" id="CHEBI:65296"/>
        <dbReference type="EC" id="1.4.3.4"/>
    </reaction>
</comment>
<dbReference type="EC" id="1.4.3.-" evidence="6"/>
<keyword evidence="10" id="KW-1185">Reference proteome</keyword>
<evidence type="ECO:0000256" key="3">
    <source>
        <dbReference type="ARBA" id="ARBA00023002"/>
    </source>
</evidence>
<dbReference type="Pfam" id="PF01593">
    <property type="entry name" value="Amino_oxidase"/>
    <property type="match status" value="1"/>
</dbReference>
<reference evidence="8 11" key="2">
    <citation type="submission" date="2019-08" db="EMBL/GenBank/DDBJ databases">
        <title>The genome sequence of a newly discovered highly antifungal drug resistant Aspergillus species, Aspergillus tanneri NIH 1004.</title>
        <authorList>
            <person name="Mounaud S."/>
            <person name="Singh I."/>
            <person name="Joardar V."/>
            <person name="Pakala S."/>
            <person name="Pakala S."/>
            <person name="Venepally P."/>
            <person name="Chung J.K."/>
            <person name="Losada L."/>
            <person name="Nierman W.C."/>
        </authorList>
    </citation>
    <scope>NUCLEOTIDE SEQUENCE [LARGE SCALE GENOMIC DNA]</scope>
    <source>
        <strain evidence="8 11">NIH1004</strain>
    </source>
</reference>
<comment type="similarity">
    <text evidence="2 6">Belongs to the flavin monoamine oxidase family.</text>
</comment>
<dbReference type="STRING" id="1220188.A0A4S3JP66"/>
<dbReference type="Gene3D" id="3.90.660.10">
    <property type="match status" value="1"/>
</dbReference>
<feature type="binding site" evidence="5">
    <location>
        <begin position="34"/>
        <end position="35"/>
    </location>
    <ligand>
        <name>FAD</name>
        <dbReference type="ChEBI" id="CHEBI:57692"/>
    </ligand>
</feature>
<sequence length="474" mass="52696">MSFEYDCIIVGAGYAGLSAAKTLSERGKSVLVLEARDRVGGRAWTKYHEDGVYEDYGGMFLGVQQPNMYRLASEYDIRTYNVGLKGKSVLHYRGQCKLYSSAFLPPLSLLPLFDAWRAVRALENLSKTVNLDEPWKTPGAKELDGRTVAEWIRSICWSKAGRDVVSLPFKLLWGLDLAQVSLLHAAWYCKSGVSLTVLSTIEQGAQMQLMVGGGQSIANGIHKQLGGAVRLNEPVIQLDRRNTNQVQVKTTKHTYSCKRVIFAIPQQHILQVDFFPALPPQKIKLLQNMPMGQYWKIIAMYPTPFWREQGLRGEVVSPDGFMGLISDVSPVDGRCGMLVAFVAASKAMALLDMEKEDRERHILKELETCYGKEASNPTKLTLHTMMEEKWSAGCPVAAPAPGCWVTMGHWMRKPIDRVYWAGTETATNWSGYMEGAVNSGIRAANEVLEALETENSPGSPSSNIWYGELGIMES</sequence>
<feature type="binding site" evidence="5">
    <location>
        <position position="424"/>
    </location>
    <ligand>
        <name>FAD</name>
        <dbReference type="ChEBI" id="CHEBI:57692"/>
    </ligand>
</feature>
<dbReference type="Proteomes" id="UP000308092">
    <property type="component" value="Unassembled WGS sequence"/>
</dbReference>
<dbReference type="EMBL" id="SOSA01000107">
    <property type="protein sequence ID" value="THC96597.1"/>
    <property type="molecule type" value="Genomic_DNA"/>
</dbReference>
<evidence type="ECO:0000313" key="9">
    <source>
        <dbReference type="EMBL" id="THC96597.1"/>
    </source>
</evidence>
<accession>A0A4S3JP66</accession>
<dbReference type="SUPFAM" id="SSF51905">
    <property type="entry name" value="FAD/NAD(P)-binding domain"/>
    <property type="match status" value="1"/>
</dbReference>
<dbReference type="Proteomes" id="UP000324241">
    <property type="component" value="Unassembled WGS sequence"/>
</dbReference>
<comment type="caution">
    <text evidence="9">The sequence shown here is derived from an EMBL/GenBank/DDBJ whole genome shotgun (WGS) entry which is preliminary data.</text>
</comment>
<dbReference type="PRINTS" id="PR00757">
    <property type="entry name" value="AMINEOXDASEF"/>
</dbReference>
<dbReference type="PANTHER" id="PTHR43563:SF1">
    <property type="entry name" value="AMINE OXIDASE [FLAVIN-CONTAINING] B"/>
    <property type="match status" value="1"/>
</dbReference>
<dbReference type="GO" id="GO:0097621">
    <property type="term" value="F:monoamine oxidase activity"/>
    <property type="evidence" value="ECO:0007669"/>
    <property type="project" value="UniProtKB-EC"/>
</dbReference>
<protein>
    <recommendedName>
        <fullName evidence="6">Amine oxidase</fullName>
        <ecNumber evidence="6">1.4.3.-</ecNumber>
    </recommendedName>
</protein>
<feature type="domain" description="Amine oxidase" evidence="7">
    <location>
        <begin position="15"/>
        <end position="448"/>
    </location>
</feature>
<comment type="cofactor">
    <cofactor evidence="1 6">
        <name>FAD</name>
        <dbReference type="ChEBI" id="CHEBI:57692"/>
    </cofactor>
</comment>
<dbReference type="VEuPathDB" id="FungiDB:EYZ11_003937"/>
<dbReference type="RefSeq" id="XP_033429564.1">
    <property type="nucleotide sequence ID" value="XM_033567569.1"/>
</dbReference>
<evidence type="ECO:0000256" key="5">
    <source>
        <dbReference type="PIRSR" id="PIRSR601613-1"/>
    </source>
</evidence>
<dbReference type="Gene3D" id="1.10.405.10">
    <property type="entry name" value="Guanine Nucleotide Dissociation Inhibitor, domain 1"/>
    <property type="match status" value="1"/>
</dbReference>
<dbReference type="SUPFAM" id="SSF54373">
    <property type="entry name" value="FAD-linked reductases, C-terminal domain"/>
    <property type="match status" value="1"/>
</dbReference>
<dbReference type="EMBL" id="QUQM01000001">
    <property type="protein sequence ID" value="KAA8650203.1"/>
    <property type="molecule type" value="Genomic_DNA"/>
</dbReference>
<dbReference type="AlphaFoldDB" id="A0A4S3JP66"/>
<organism evidence="9 10">
    <name type="scientific">Aspergillus tanneri</name>
    <dbReference type="NCBI Taxonomy" id="1220188"/>
    <lineage>
        <taxon>Eukaryota</taxon>
        <taxon>Fungi</taxon>
        <taxon>Dikarya</taxon>
        <taxon>Ascomycota</taxon>
        <taxon>Pezizomycotina</taxon>
        <taxon>Eurotiomycetes</taxon>
        <taxon>Eurotiomycetidae</taxon>
        <taxon>Eurotiales</taxon>
        <taxon>Aspergillaceae</taxon>
        <taxon>Aspergillus</taxon>
        <taxon>Aspergillus subgen. Circumdati</taxon>
    </lineage>
</organism>
<dbReference type="InterPro" id="IPR036188">
    <property type="entry name" value="FAD/NAD-bd_sf"/>
</dbReference>
<evidence type="ECO:0000259" key="7">
    <source>
        <dbReference type="Pfam" id="PF01593"/>
    </source>
</evidence>
<feature type="binding site" evidence="5">
    <location>
        <position position="235"/>
    </location>
    <ligand>
        <name>FAD</name>
        <dbReference type="ChEBI" id="CHEBI:57692"/>
    </ligand>
</feature>
<evidence type="ECO:0000256" key="2">
    <source>
        <dbReference type="ARBA" id="ARBA00005995"/>
    </source>
</evidence>
<dbReference type="InterPro" id="IPR001613">
    <property type="entry name" value="Flavin_amine_oxidase"/>
</dbReference>
<dbReference type="InterPro" id="IPR002937">
    <property type="entry name" value="Amino_oxidase"/>
</dbReference>
<gene>
    <name evidence="8" type="ORF">ATNIH1004_002884</name>
    <name evidence="9" type="ORF">EYZ11_003937</name>
</gene>
<evidence type="ECO:0000256" key="1">
    <source>
        <dbReference type="ARBA" id="ARBA00001974"/>
    </source>
</evidence>
<dbReference type="PANTHER" id="PTHR43563">
    <property type="entry name" value="AMINE OXIDASE"/>
    <property type="match status" value="1"/>
</dbReference>
<evidence type="ECO:0000313" key="10">
    <source>
        <dbReference type="Proteomes" id="UP000308092"/>
    </source>
</evidence>
<feature type="binding site" evidence="5">
    <location>
        <position position="341"/>
    </location>
    <ligand>
        <name>substrate</name>
    </ligand>
</feature>
<evidence type="ECO:0000256" key="4">
    <source>
        <dbReference type="ARBA" id="ARBA00048448"/>
    </source>
</evidence>
<keyword evidence="6" id="KW-0274">FAD</keyword>
<dbReference type="Gene3D" id="3.50.50.60">
    <property type="entry name" value="FAD/NAD(P)-binding domain"/>
    <property type="match status" value="1"/>
</dbReference>
<dbReference type="InterPro" id="IPR050703">
    <property type="entry name" value="Flavin_MAO"/>
</dbReference>